<dbReference type="InterPro" id="IPR036291">
    <property type="entry name" value="NAD(P)-bd_dom_sf"/>
</dbReference>
<dbReference type="AlphaFoldDB" id="A0A7C4GBT5"/>
<dbReference type="GO" id="GO:0030497">
    <property type="term" value="P:fatty acid elongation"/>
    <property type="evidence" value="ECO:0007669"/>
    <property type="project" value="TreeGrafter"/>
</dbReference>
<dbReference type="SUPFAM" id="SSF51735">
    <property type="entry name" value="NAD(P)-binding Rossmann-fold domains"/>
    <property type="match status" value="1"/>
</dbReference>
<evidence type="ECO:0000256" key="1">
    <source>
        <dbReference type="ARBA" id="ARBA00006484"/>
    </source>
</evidence>
<dbReference type="PANTHER" id="PTHR42760">
    <property type="entry name" value="SHORT-CHAIN DEHYDROGENASES/REDUCTASES FAMILY MEMBER"/>
    <property type="match status" value="1"/>
</dbReference>
<proteinExistence type="inferred from homology"/>
<gene>
    <name evidence="3" type="ORF">ENS41_07900</name>
</gene>
<dbReference type="PANTHER" id="PTHR42760:SF40">
    <property type="entry name" value="3-OXOACYL-[ACYL-CARRIER-PROTEIN] REDUCTASE, CHLOROPLASTIC"/>
    <property type="match status" value="1"/>
</dbReference>
<dbReference type="Pfam" id="PF00106">
    <property type="entry name" value="adh_short"/>
    <property type="match status" value="1"/>
</dbReference>
<accession>A0A7C4GBT5</accession>
<evidence type="ECO:0000313" key="3">
    <source>
        <dbReference type="EMBL" id="HGK28850.1"/>
    </source>
</evidence>
<dbReference type="GO" id="GO:0016616">
    <property type="term" value="F:oxidoreductase activity, acting on the CH-OH group of donors, NAD or NADP as acceptor"/>
    <property type="evidence" value="ECO:0007669"/>
    <property type="project" value="TreeGrafter"/>
</dbReference>
<dbReference type="PRINTS" id="PR00081">
    <property type="entry name" value="GDHRDH"/>
</dbReference>
<evidence type="ECO:0000256" key="2">
    <source>
        <dbReference type="RuleBase" id="RU000363"/>
    </source>
</evidence>
<name>A0A7C4GBT5_UNCW3</name>
<dbReference type="EMBL" id="DSUT01000165">
    <property type="protein sequence ID" value="HGK28850.1"/>
    <property type="molecule type" value="Genomic_DNA"/>
</dbReference>
<organism evidence="3">
    <name type="scientific">candidate division WOR-3 bacterium</name>
    <dbReference type="NCBI Taxonomy" id="2052148"/>
    <lineage>
        <taxon>Bacteria</taxon>
        <taxon>Bacteria division WOR-3</taxon>
    </lineage>
</organism>
<dbReference type="InterPro" id="IPR002347">
    <property type="entry name" value="SDR_fam"/>
</dbReference>
<reference evidence="3" key="1">
    <citation type="journal article" date="2020" name="mSystems">
        <title>Genome- and Community-Level Interaction Insights into Carbon Utilization and Element Cycling Functions of Hydrothermarchaeota in Hydrothermal Sediment.</title>
        <authorList>
            <person name="Zhou Z."/>
            <person name="Liu Y."/>
            <person name="Xu W."/>
            <person name="Pan J."/>
            <person name="Luo Z.H."/>
            <person name="Li M."/>
        </authorList>
    </citation>
    <scope>NUCLEOTIDE SEQUENCE [LARGE SCALE GENOMIC DNA]</scope>
    <source>
        <strain evidence="3">SpSt-488</strain>
    </source>
</reference>
<comment type="similarity">
    <text evidence="1 2">Belongs to the short-chain dehydrogenases/reductases (SDR) family.</text>
</comment>
<sequence length="240" mass="24995">MSAFDFTGKVVLITGATGALGRVVARQFHEAGATLALCARDDAELNQLFADLALDPQHLLVGGIDLREPDDCDRLARAVQERFGRLDALVNTVGGFTAGPPVHETPLDDWDAMLAMNLRTAFLVSRAVAPLLIRSGGGAIVHVSGRAGLAGFAGGAGYCAAKAGVIRLTETLSAELKEHGVNVNCVLPGTIDTPSNRAARPDADFSRWVAPDALGEVIMFLCSPAARAIHGAAIPVYGLS</sequence>
<dbReference type="CDD" id="cd05233">
    <property type="entry name" value="SDR_c"/>
    <property type="match status" value="1"/>
</dbReference>
<dbReference type="FunFam" id="3.40.50.720:FF:000084">
    <property type="entry name" value="Short-chain dehydrogenase reductase"/>
    <property type="match status" value="1"/>
</dbReference>
<dbReference type="PRINTS" id="PR00080">
    <property type="entry name" value="SDRFAMILY"/>
</dbReference>
<protein>
    <submittedName>
        <fullName evidence="3">SDR family NAD(P)-dependent oxidoreductase</fullName>
    </submittedName>
</protein>
<comment type="caution">
    <text evidence="3">The sequence shown here is derived from an EMBL/GenBank/DDBJ whole genome shotgun (WGS) entry which is preliminary data.</text>
</comment>
<dbReference type="Gene3D" id="3.40.50.720">
    <property type="entry name" value="NAD(P)-binding Rossmann-like Domain"/>
    <property type="match status" value="1"/>
</dbReference>